<dbReference type="OrthoDB" id="9786954at2"/>
<evidence type="ECO:0000259" key="10">
    <source>
        <dbReference type="Pfam" id="PF00697"/>
    </source>
</evidence>
<evidence type="ECO:0000256" key="7">
    <source>
        <dbReference type="ARBA" id="ARBA00023141"/>
    </source>
</evidence>
<accession>A0A0R1VG57</accession>
<dbReference type="AlphaFoldDB" id="A0A0R1VG57"/>
<dbReference type="Pfam" id="PF00697">
    <property type="entry name" value="PRAI"/>
    <property type="match status" value="1"/>
</dbReference>
<organism evidence="11 12">
    <name type="scientific">Liquorilactobacillus ghanensis DSM 18630</name>
    <dbReference type="NCBI Taxonomy" id="1423750"/>
    <lineage>
        <taxon>Bacteria</taxon>
        <taxon>Bacillati</taxon>
        <taxon>Bacillota</taxon>
        <taxon>Bacilli</taxon>
        <taxon>Lactobacillales</taxon>
        <taxon>Lactobacillaceae</taxon>
        <taxon>Liquorilactobacillus</taxon>
    </lineage>
</organism>
<dbReference type="CDD" id="cd00405">
    <property type="entry name" value="PRAI"/>
    <property type="match status" value="1"/>
</dbReference>
<protein>
    <recommendedName>
        <fullName evidence="4 9">N-(5'-phosphoribosyl)anthranilate isomerase</fullName>
        <shortName evidence="9">PRAI</shortName>
        <ecNumber evidence="3 9">5.3.1.24</ecNumber>
    </recommendedName>
</protein>
<comment type="pathway">
    <text evidence="2 9">Amino-acid biosynthesis; L-tryptophan biosynthesis; L-tryptophan from chorismate: step 3/5.</text>
</comment>
<evidence type="ECO:0000256" key="3">
    <source>
        <dbReference type="ARBA" id="ARBA00012572"/>
    </source>
</evidence>
<keyword evidence="8 9" id="KW-0413">Isomerase</keyword>
<dbReference type="PATRIC" id="fig|1423750.3.peg.2229"/>
<dbReference type="GeneID" id="98319854"/>
<keyword evidence="5 9" id="KW-0028">Amino-acid biosynthesis</keyword>
<dbReference type="STRING" id="1423750.FC89_GL002188"/>
<comment type="catalytic activity">
    <reaction evidence="1 9">
        <text>N-(5-phospho-beta-D-ribosyl)anthranilate = 1-(2-carboxyphenylamino)-1-deoxy-D-ribulose 5-phosphate</text>
        <dbReference type="Rhea" id="RHEA:21540"/>
        <dbReference type="ChEBI" id="CHEBI:18277"/>
        <dbReference type="ChEBI" id="CHEBI:58613"/>
        <dbReference type="EC" id="5.3.1.24"/>
    </reaction>
</comment>
<evidence type="ECO:0000313" key="11">
    <source>
        <dbReference type="EMBL" id="KRM04506.1"/>
    </source>
</evidence>
<proteinExistence type="inferred from homology"/>
<name>A0A0R1VG57_9LACO</name>
<comment type="caution">
    <text evidence="11">The sequence shown here is derived from an EMBL/GenBank/DDBJ whole genome shotgun (WGS) entry which is preliminary data.</text>
</comment>
<keyword evidence="12" id="KW-1185">Reference proteome</keyword>
<evidence type="ECO:0000256" key="6">
    <source>
        <dbReference type="ARBA" id="ARBA00022822"/>
    </source>
</evidence>
<evidence type="ECO:0000256" key="8">
    <source>
        <dbReference type="ARBA" id="ARBA00023235"/>
    </source>
</evidence>
<gene>
    <name evidence="9" type="primary">trpF</name>
    <name evidence="11" type="ORF">FC89_GL002188</name>
</gene>
<dbReference type="EC" id="5.3.1.24" evidence="3 9"/>
<evidence type="ECO:0000256" key="2">
    <source>
        <dbReference type="ARBA" id="ARBA00004664"/>
    </source>
</evidence>
<evidence type="ECO:0000256" key="1">
    <source>
        <dbReference type="ARBA" id="ARBA00001164"/>
    </source>
</evidence>
<dbReference type="UniPathway" id="UPA00035">
    <property type="reaction ID" value="UER00042"/>
</dbReference>
<dbReference type="RefSeq" id="WP_057872553.1">
    <property type="nucleotide sequence ID" value="NZ_AZGB01000027.1"/>
</dbReference>
<dbReference type="EMBL" id="AZGB01000027">
    <property type="protein sequence ID" value="KRM04506.1"/>
    <property type="molecule type" value="Genomic_DNA"/>
</dbReference>
<reference evidence="11 12" key="1">
    <citation type="journal article" date="2015" name="Genome Announc.">
        <title>Expanding the biotechnology potential of lactobacilli through comparative genomics of 213 strains and associated genera.</title>
        <authorList>
            <person name="Sun Z."/>
            <person name="Harris H.M."/>
            <person name="McCann A."/>
            <person name="Guo C."/>
            <person name="Argimon S."/>
            <person name="Zhang W."/>
            <person name="Yang X."/>
            <person name="Jeffery I.B."/>
            <person name="Cooney J.C."/>
            <person name="Kagawa T.F."/>
            <person name="Liu W."/>
            <person name="Song Y."/>
            <person name="Salvetti E."/>
            <person name="Wrobel A."/>
            <person name="Rasinkangas P."/>
            <person name="Parkhill J."/>
            <person name="Rea M.C."/>
            <person name="O'Sullivan O."/>
            <person name="Ritari J."/>
            <person name="Douillard F.P."/>
            <person name="Paul Ross R."/>
            <person name="Yang R."/>
            <person name="Briner A.E."/>
            <person name="Felis G.E."/>
            <person name="de Vos W.M."/>
            <person name="Barrangou R."/>
            <person name="Klaenhammer T.R."/>
            <person name="Caufield P.W."/>
            <person name="Cui Y."/>
            <person name="Zhang H."/>
            <person name="O'Toole P.W."/>
        </authorList>
    </citation>
    <scope>NUCLEOTIDE SEQUENCE [LARGE SCALE GENOMIC DNA]</scope>
    <source>
        <strain evidence="11 12">DSM 18630</strain>
    </source>
</reference>
<evidence type="ECO:0000256" key="4">
    <source>
        <dbReference type="ARBA" id="ARBA00022272"/>
    </source>
</evidence>
<dbReference type="Gene3D" id="3.20.20.70">
    <property type="entry name" value="Aldolase class I"/>
    <property type="match status" value="1"/>
</dbReference>
<dbReference type="InterPro" id="IPR001240">
    <property type="entry name" value="PRAI_dom"/>
</dbReference>
<comment type="similarity">
    <text evidence="9">Belongs to the TrpF family.</text>
</comment>
<dbReference type="GO" id="GO:0000162">
    <property type="term" value="P:L-tryptophan biosynthetic process"/>
    <property type="evidence" value="ECO:0007669"/>
    <property type="project" value="UniProtKB-UniRule"/>
</dbReference>
<keyword evidence="7 9" id="KW-0057">Aromatic amino acid biosynthesis</keyword>
<sequence>MTKIKICGIKDQAVIPTLNQYLPDYVGFVFAKSPRQIKLPQAVALRRQLKPEIKTVAVVTAYDFSLITALVKQEVIQAVQLHCSINAQQLKQLQQLGLQVFQVVKSTWPRLAAADYWMYDAVQPGSGKLADWQQIDHQQHPLILAGGLNSTNVAQAIKQVQPQIVDVSSGVETNGNKDRNKIIDFIRSVRNADQKKYCN</sequence>
<feature type="domain" description="N-(5'phosphoribosyl) anthranilate isomerase (PRAI)" evidence="10">
    <location>
        <begin position="5"/>
        <end position="186"/>
    </location>
</feature>
<evidence type="ECO:0000256" key="9">
    <source>
        <dbReference type="HAMAP-Rule" id="MF_00135"/>
    </source>
</evidence>
<evidence type="ECO:0000256" key="5">
    <source>
        <dbReference type="ARBA" id="ARBA00022605"/>
    </source>
</evidence>
<dbReference type="GO" id="GO:0004640">
    <property type="term" value="F:phosphoribosylanthranilate isomerase activity"/>
    <property type="evidence" value="ECO:0007669"/>
    <property type="project" value="UniProtKB-UniRule"/>
</dbReference>
<evidence type="ECO:0000313" key="12">
    <source>
        <dbReference type="Proteomes" id="UP000051451"/>
    </source>
</evidence>
<keyword evidence="6 9" id="KW-0822">Tryptophan biosynthesis</keyword>
<dbReference type="SUPFAM" id="SSF51366">
    <property type="entry name" value="Ribulose-phoshate binding barrel"/>
    <property type="match status" value="1"/>
</dbReference>
<dbReference type="Proteomes" id="UP000051451">
    <property type="component" value="Unassembled WGS sequence"/>
</dbReference>
<dbReference type="PANTHER" id="PTHR42894:SF1">
    <property type="entry name" value="N-(5'-PHOSPHORIBOSYL)ANTHRANILATE ISOMERASE"/>
    <property type="match status" value="1"/>
</dbReference>
<dbReference type="InterPro" id="IPR011060">
    <property type="entry name" value="RibuloseP-bd_barrel"/>
</dbReference>
<dbReference type="InterPro" id="IPR044643">
    <property type="entry name" value="TrpF_fam"/>
</dbReference>
<dbReference type="PANTHER" id="PTHR42894">
    <property type="entry name" value="N-(5'-PHOSPHORIBOSYL)ANTHRANILATE ISOMERASE"/>
    <property type="match status" value="1"/>
</dbReference>
<dbReference type="InterPro" id="IPR013785">
    <property type="entry name" value="Aldolase_TIM"/>
</dbReference>
<dbReference type="HAMAP" id="MF_00135">
    <property type="entry name" value="PRAI"/>
    <property type="match status" value="1"/>
</dbReference>